<accession>A0A6C2U8C7</accession>
<dbReference type="InterPro" id="IPR005180">
    <property type="entry name" value="DUF302"/>
</dbReference>
<sequence>MKYIVETSKSVEQAVADVEAAAKDYQFGVLHIHNLKQTMKNKGVDLANECQVLEICNPHKAHAVLTADMSLNMALPCRISVYSENGQTKIGMIKPKAMLAAISDSAELMAVAEEVEEATIAIIEQAK</sequence>
<reference evidence="2 3" key="1">
    <citation type="submission" date="2019-04" db="EMBL/GenBank/DDBJ databases">
        <authorList>
            <person name="Van Vliet M D."/>
        </authorList>
    </citation>
    <scope>NUCLEOTIDE SEQUENCE [LARGE SCALE GENOMIC DNA]</scope>
    <source>
        <strain evidence="2 3">F1</strain>
    </source>
</reference>
<dbReference type="RefSeq" id="WP_136081539.1">
    <property type="nucleotide sequence ID" value="NZ_CAAHFG010000003.1"/>
</dbReference>
<evidence type="ECO:0000313" key="3">
    <source>
        <dbReference type="Proteomes" id="UP000366872"/>
    </source>
</evidence>
<keyword evidence="3" id="KW-1185">Reference proteome</keyword>
<dbReference type="Proteomes" id="UP000366872">
    <property type="component" value="Unassembled WGS sequence"/>
</dbReference>
<dbReference type="Pfam" id="PF03625">
    <property type="entry name" value="DUF302"/>
    <property type="match status" value="1"/>
</dbReference>
<protein>
    <recommendedName>
        <fullName evidence="1">DUF302 domain-containing protein</fullName>
    </recommendedName>
</protein>
<evidence type="ECO:0000259" key="1">
    <source>
        <dbReference type="Pfam" id="PF03625"/>
    </source>
</evidence>
<evidence type="ECO:0000313" key="2">
    <source>
        <dbReference type="EMBL" id="VGO15977.1"/>
    </source>
</evidence>
<name>A0A6C2U8C7_PONDE</name>
<dbReference type="EMBL" id="CAAHFG010000003">
    <property type="protein sequence ID" value="VGO15977.1"/>
    <property type="molecule type" value="Genomic_DNA"/>
</dbReference>
<dbReference type="PIRSF" id="PIRSF021774">
    <property type="entry name" value="UCP021774"/>
    <property type="match status" value="1"/>
</dbReference>
<dbReference type="InterPro" id="IPR016796">
    <property type="entry name" value="UCP021774"/>
</dbReference>
<proteinExistence type="predicted"/>
<dbReference type="PANTHER" id="PTHR38342">
    <property type="entry name" value="SLR5037 PROTEIN"/>
    <property type="match status" value="1"/>
</dbReference>
<feature type="domain" description="DUF302" evidence="1">
    <location>
        <begin position="33"/>
        <end position="95"/>
    </location>
</feature>
<organism evidence="2 3">
    <name type="scientific">Pontiella desulfatans</name>
    <dbReference type="NCBI Taxonomy" id="2750659"/>
    <lineage>
        <taxon>Bacteria</taxon>
        <taxon>Pseudomonadati</taxon>
        <taxon>Kiritimatiellota</taxon>
        <taxon>Kiritimatiellia</taxon>
        <taxon>Kiritimatiellales</taxon>
        <taxon>Pontiellaceae</taxon>
        <taxon>Pontiella</taxon>
    </lineage>
</organism>
<dbReference type="PANTHER" id="PTHR38342:SF1">
    <property type="entry name" value="SLR5037 PROTEIN"/>
    <property type="match status" value="1"/>
</dbReference>
<gene>
    <name evidence="2" type="ORF">PDESU_04566</name>
</gene>
<dbReference type="InterPro" id="IPR035923">
    <property type="entry name" value="TT1751-like_sf"/>
</dbReference>
<dbReference type="SUPFAM" id="SSF103247">
    <property type="entry name" value="TT1751-like"/>
    <property type="match status" value="1"/>
</dbReference>
<dbReference type="CDD" id="cd14797">
    <property type="entry name" value="DUF302"/>
    <property type="match status" value="1"/>
</dbReference>
<dbReference type="AlphaFoldDB" id="A0A6C2U8C7"/>
<dbReference type="Gene3D" id="3.30.310.70">
    <property type="entry name" value="TT1751-like domain"/>
    <property type="match status" value="1"/>
</dbReference>